<dbReference type="RefSeq" id="XP_066631891.1">
    <property type="nucleotide sequence ID" value="XM_066777796.1"/>
</dbReference>
<feature type="transmembrane region" description="Helical" evidence="2">
    <location>
        <begin position="376"/>
        <end position="396"/>
    </location>
</feature>
<keyword evidence="2" id="KW-0812">Transmembrane</keyword>
<feature type="region of interest" description="Disordered" evidence="1">
    <location>
        <begin position="579"/>
        <end position="625"/>
    </location>
</feature>
<keyword evidence="2" id="KW-0472">Membrane</keyword>
<keyword evidence="2" id="KW-1133">Transmembrane helix</keyword>
<protein>
    <recommendedName>
        <fullName evidence="3">ER-bound oxygenase mpaB/mpaB'/Rubber oxygenase catalytic domain-containing protein</fullName>
    </recommendedName>
</protein>
<dbReference type="EMBL" id="JAJVCZ030000006">
    <property type="protein sequence ID" value="KAL0258862.1"/>
    <property type="molecule type" value="Genomic_DNA"/>
</dbReference>
<feature type="region of interest" description="Disordered" evidence="1">
    <location>
        <begin position="749"/>
        <end position="820"/>
    </location>
</feature>
<feature type="compositionally biased region" description="Basic residues" evidence="1">
    <location>
        <begin position="596"/>
        <end position="605"/>
    </location>
</feature>
<dbReference type="GeneID" id="92010451"/>
<dbReference type="Proteomes" id="UP001430584">
    <property type="component" value="Unassembled WGS sequence"/>
</dbReference>
<feature type="compositionally biased region" description="Basic and acidic residues" evidence="1">
    <location>
        <begin position="76"/>
        <end position="105"/>
    </location>
</feature>
<gene>
    <name evidence="4" type="ORF">SLS55_006366</name>
</gene>
<name>A0ABR3CE34_9PEZI</name>
<feature type="domain" description="ER-bound oxygenase mpaB/mpaB'/Rubber oxygenase catalytic" evidence="3">
    <location>
        <begin position="153"/>
        <end position="376"/>
    </location>
</feature>
<evidence type="ECO:0000259" key="3">
    <source>
        <dbReference type="Pfam" id="PF09995"/>
    </source>
</evidence>
<dbReference type="Pfam" id="PF06413">
    <property type="entry name" value="Neugrin"/>
    <property type="match status" value="1"/>
</dbReference>
<evidence type="ECO:0000313" key="5">
    <source>
        <dbReference type="Proteomes" id="UP001430584"/>
    </source>
</evidence>
<reference evidence="4 5" key="1">
    <citation type="submission" date="2024-02" db="EMBL/GenBank/DDBJ databases">
        <title>De novo assembly and annotation of 12 fungi associated with fruit tree decline syndrome in Ontario, Canada.</title>
        <authorList>
            <person name="Sulman M."/>
            <person name="Ellouze W."/>
            <person name="Ilyukhin E."/>
        </authorList>
    </citation>
    <scope>NUCLEOTIDE SEQUENCE [LARGE SCALE GENOMIC DNA]</scope>
    <source>
        <strain evidence="4 5">FDS-637</strain>
    </source>
</reference>
<feature type="region of interest" description="Disordered" evidence="1">
    <location>
        <begin position="54"/>
        <end position="105"/>
    </location>
</feature>
<dbReference type="InterPro" id="IPR010487">
    <property type="entry name" value="NGRN/Rrg9"/>
</dbReference>
<dbReference type="PANTHER" id="PTHR37539">
    <property type="entry name" value="SECRETED PROTEIN-RELATED"/>
    <property type="match status" value="1"/>
</dbReference>
<dbReference type="InterPro" id="IPR018713">
    <property type="entry name" value="MPAB/Lcp_cat_dom"/>
</dbReference>
<sequence length="820" mass="92539">MAWPNPFRRRTENTRTAWGLTIELTPEHLTPEQTLPLKHSYDVLGEQCLQRLNEISPPPQNALPRQNGQHAAAKMNKTDEAPEERDRSLGDDKNPQKPEGPPHRDLYALLRDNAHKDGKLGELWKEVNTVPEWVDWEQIKRGQDVFYRYGSAALTGLAYQSLLGGMGAARVVETLARTGGFGTKVARRRLFETTQHILQCTRTLEGIQPGGEGWASSIRVRLLHAAVRQRILKLAETRPEYYSVEKYGVPINDLDSMATISVFSGTLIWLSWPRQGIYVREQEAVDYIALWRYIGYLVGSPTDEFATTAKAKALMETLYLDEIHPSEVSKILANNIIRCLQDQPPAYASADMLVAGARWLNGNQLGDALGLPRPSLYYWALMAGQCVFFMVMNYTYRSIPSWDRYKNAVTRDVFWKYIIESKWGLDGKTTHFDFKYVPEYSIMTQLGQTQLATLDQEYNVEFRNLRWLLYAGVVVAGGMYVSVKAVSGVVGLFLQIDGAGADKNGSRDAIVPSNISPEPWTPAAEQRQDADIFATGDGGHAIENVDAAADPDPAELRKDLGLLQGLSEKDVQHRLWVLTDGRSGSRPPKTEVKQSRKDRKVRRKLEKQQKAALGSGEQSAEKTEGVPAVGEIVVKGGYPRVVAYENTERKASVKLEPWKVQKEALKQKFGEEGWQPRKKLSPDAMDGIRTLHKSEPEKYSTAVLAAEFKVSPEAIRRILRSKWQPNEEQEEARMKRWEKRGEKIYQAQVEKGMKPPKKWREKGVGSVYGGKHEVPAWKQKRGQKGRGREREERDSAPDFSRPRGPGADYGDVGGWNDRIL</sequence>
<accession>A0ABR3CE34</accession>
<dbReference type="PANTHER" id="PTHR37539:SF1">
    <property type="entry name" value="ER-BOUND OXYGENASE MPAB_MPAB'_RUBBER OXYGENASE CATALYTIC DOMAIN-CONTAINING PROTEIN"/>
    <property type="match status" value="1"/>
</dbReference>
<evidence type="ECO:0000256" key="2">
    <source>
        <dbReference type="SAM" id="Phobius"/>
    </source>
</evidence>
<keyword evidence="5" id="KW-1185">Reference proteome</keyword>
<comment type="caution">
    <text evidence="4">The sequence shown here is derived from an EMBL/GenBank/DDBJ whole genome shotgun (WGS) entry which is preliminary data.</text>
</comment>
<organism evidence="4 5">
    <name type="scientific">Diplodia seriata</name>
    <dbReference type="NCBI Taxonomy" id="420778"/>
    <lineage>
        <taxon>Eukaryota</taxon>
        <taxon>Fungi</taxon>
        <taxon>Dikarya</taxon>
        <taxon>Ascomycota</taxon>
        <taxon>Pezizomycotina</taxon>
        <taxon>Dothideomycetes</taxon>
        <taxon>Dothideomycetes incertae sedis</taxon>
        <taxon>Botryosphaeriales</taxon>
        <taxon>Botryosphaeriaceae</taxon>
        <taxon>Diplodia</taxon>
    </lineage>
</organism>
<feature type="transmembrane region" description="Helical" evidence="2">
    <location>
        <begin position="467"/>
        <end position="494"/>
    </location>
</feature>
<dbReference type="InterPro" id="IPR037473">
    <property type="entry name" value="Lcp-like"/>
</dbReference>
<evidence type="ECO:0000256" key="1">
    <source>
        <dbReference type="SAM" id="MobiDB-lite"/>
    </source>
</evidence>
<dbReference type="Pfam" id="PF09995">
    <property type="entry name" value="MPAB_Lcp_cat"/>
    <property type="match status" value="1"/>
</dbReference>
<evidence type="ECO:0000313" key="4">
    <source>
        <dbReference type="EMBL" id="KAL0258862.1"/>
    </source>
</evidence>
<feature type="compositionally biased region" description="Basic and acidic residues" evidence="1">
    <location>
        <begin position="786"/>
        <end position="796"/>
    </location>
</feature>
<proteinExistence type="predicted"/>